<evidence type="ECO:0000313" key="1">
    <source>
        <dbReference type="EMBL" id="TYJ09963.1"/>
    </source>
</evidence>
<proteinExistence type="predicted"/>
<name>A0A5D2X802_GOSMU</name>
<organism evidence="1 2">
    <name type="scientific">Gossypium mustelinum</name>
    <name type="common">Cotton</name>
    <name type="synonym">Gossypium caicoense</name>
    <dbReference type="NCBI Taxonomy" id="34275"/>
    <lineage>
        <taxon>Eukaryota</taxon>
        <taxon>Viridiplantae</taxon>
        <taxon>Streptophyta</taxon>
        <taxon>Embryophyta</taxon>
        <taxon>Tracheophyta</taxon>
        <taxon>Spermatophyta</taxon>
        <taxon>Magnoliopsida</taxon>
        <taxon>eudicotyledons</taxon>
        <taxon>Gunneridae</taxon>
        <taxon>Pentapetalae</taxon>
        <taxon>rosids</taxon>
        <taxon>malvids</taxon>
        <taxon>Malvales</taxon>
        <taxon>Malvaceae</taxon>
        <taxon>Malvoideae</taxon>
        <taxon>Gossypium</taxon>
    </lineage>
</organism>
<keyword evidence="2" id="KW-1185">Reference proteome</keyword>
<evidence type="ECO:0000313" key="2">
    <source>
        <dbReference type="Proteomes" id="UP000323597"/>
    </source>
</evidence>
<dbReference type="AlphaFoldDB" id="A0A5D2X802"/>
<dbReference type="Proteomes" id="UP000323597">
    <property type="component" value="Chromosome A11"/>
</dbReference>
<dbReference type="EMBL" id="CM017646">
    <property type="protein sequence ID" value="TYJ09963.1"/>
    <property type="molecule type" value="Genomic_DNA"/>
</dbReference>
<gene>
    <name evidence="1" type="ORF">E1A91_A11G175300v1</name>
</gene>
<accession>A0A5D2X802</accession>
<protein>
    <submittedName>
        <fullName evidence="1">Uncharacterized protein</fullName>
    </submittedName>
</protein>
<sequence length="92" mass="10203">MFFDESHNTICLLIDTLMGANGTSRAFKTWVITAQSQKRCFTVSSASLHTGHQLLVATLGGTRLLSVGRKLLAIRQNVILILFANLRFQILL</sequence>
<reference evidence="1 2" key="1">
    <citation type="submission" date="2019-07" db="EMBL/GenBank/DDBJ databases">
        <title>WGS assembly of Gossypium mustelinum.</title>
        <authorList>
            <person name="Chen Z.J."/>
            <person name="Sreedasyam A."/>
            <person name="Ando A."/>
            <person name="Song Q."/>
            <person name="De L."/>
            <person name="Hulse-Kemp A."/>
            <person name="Ding M."/>
            <person name="Ye W."/>
            <person name="Kirkbride R."/>
            <person name="Jenkins J."/>
            <person name="Plott C."/>
            <person name="Lovell J."/>
            <person name="Lin Y.-M."/>
            <person name="Vaughn R."/>
            <person name="Liu B."/>
            <person name="Li W."/>
            <person name="Simpson S."/>
            <person name="Scheffler B."/>
            <person name="Saski C."/>
            <person name="Grover C."/>
            <person name="Hu G."/>
            <person name="Conover J."/>
            <person name="Carlson J."/>
            <person name="Shu S."/>
            <person name="Boston L."/>
            <person name="Williams M."/>
            <person name="Peterson D."/>
            <person name="Mcgee K."/>
            <person name="Jones D."/>
            <person name="Wendel J."/>
            <person name="Stelly D."/>
            <person name="Grimwood J."/>
            <person name="Schmutz J."/>
        </authorList>
    </citation>
    <scope>NUCLEOTIDE SEQUENCE [LARGE SCALE GENOMIC DNA]</scope>
    <source>
        <strain evidence="1">1408120.09</strain>
    </source>
</reference>